<accession>A0A399SQM4</accession>
<dbReference type="OrthoDB" id="9804872at2"/>
<feature type="domain" description="Transglutaminase-like" evidence="2">
    <location>
        <begin position="374"/>
        <end position="435"/>
    </location>
</feature>
<dbReference type="Gene3D" id="3.10.620.30">
    <property type="match status" value="1"/>
</dbReference>
<reference evidence="3 4" key="1">
    <citation type="submission" date="2018-08" db="EMBL/GenBank/DDBJ databases">
        <title>Pallidiluteibacterium maritimus gen. nov., sp. nov., isolated from coastal sediment.</title>
        <authorList>
            <person name="Zhou L.Y."/>
        </authorList>
    </citation>
    <scope>NUCLEOTIDE SEQUENCE [LARGE SCALE GENOMIC DNA]</scope>
    <source>
        <strain evidence="3 4">XSD2</strain>
    </source>
</reference>
<protein>
    <submittedName>
        <fullName evidence="3">Transglutaminase domain-containing protein</fullName>
    </submittedName>
</protein>
<dbReference type="AlphaFoldDB" id="A0A399SQM4"/>
<proteinExistence type="predicted"/>
<feature type="transmembrane region" description="Helical" evidence="1">
    <location>
        <begin position="36"/>
        <end position="53"/>
    </location>
</feature>
<dbReference type="EMBL" id="QWGR01000015">
    <property type="protein sequence ID" value="RIJ46346.1"/>
    <property type="molecule type" value="Genomic_DNA"/>
</dbReference>
<dbReference type="SMART" id="SM00460">
    <property type="entry name" value="TGc"/>
    <property type="match status" value="1"/>
</dbReference>
<dbReference type="InterPro" id="IPR002931">
    <property type="entry name" value="Transglutaminase-like"/>
</dbReference>
<keyword evidence="1" id="KW-0812">Transmembrane</keyword>
<comment type="caution">
    <text evidence="3">The sequence shown here is derived from an EMBL/GenBank/DDBJ whole genome shotgun (WGS) entry which is preliminary data.</text>
</comment>
<evidence type="ECO:0000259" key="2">
    <source>
        <dbReference type="SMART" id="SM00460"/>
    </source>
</evidence>
<gene>
    <name evidence="3" type="ORF">D1614_19285</name>
</gene>
<organism evidence="3 4">
    <name type="scientific">Maribellus luteus</name>
    <dbReference type="NCBI Taxonomy" id="2305463"/>
    <lineage>
        <taxon>Bacteria</taxon>
        <taxon>Pseudomonadati</taxon>
        <taxon>Bacteroidota</taxon>
        <taxon>Bacteroidia</taxon>
        <taxon>Marinilabiliales</taxon>
        <taxon>Prolixibacteraceae</taxon>
        <taxon>Maribellus</taxon>
    </lineage>
</organism>
<sequence length="508" mass="59102">MSEKYFFIIIFIFCFENISNLYICNMSYKLIKRHKLSFLLTAALAVITFSCSTRDDNKTFAQYLDKGEFTRLQHTIDSLKKSGTTQWSTFELDSVEQLIHAIRVDYSRTELEIREQLKNTFPSATDADQANWEASGKLEMRYIDGEKRYFKNAVPNLRRLLDFDQNKNKPVWEQNVEPNSLTELRLAHTQQVVEACVENPNAASSQQVTFAYTLTVKPNAVPAGETIRCWLPAPREGNPRQSDLQVLEAEPGDYTIAPNECLQRTFYMEKKAVKDEATLFSVKFSVRTKPQYFNLKPENIQAYDTTSDIYQNNTIERPPHIVFSPEMKELAQQIAGNETNPLKKVEAIYTWISDSIPWASALEYGTIPNIPQYVLANRHGDCGMQTLLFMTLARSQGIPVKWQSGFMLHPGFENLHDWCEVYYEGVGWVPLDQSFKLQPTSNKQLRNFYFQGIDTYRLIVNDDYAQKLYPEKKHPRSEPYDFQRGEVEWEKGNLYFDQWSWNMDVTYQ</sequence>
<keyword evidence="4" id="KW-1185">Reference proteome</keyword>
<dbReference type="PANTHER" id="PTHR38339">
    <property type="entry name" value="TRANSGLUTAMINASE DOMAIN PROTEIN"/>
    <property type="match status" value="1"/>
</dbReference>
<evidence type="ECO:0000313" key="3">
    <source>
        <dbReference type="EMBL" id="RIJ46346.1"/>
    </source>
</evidence>
<dbReference type="Proteomes" id="UP000265926">
    <property type="component" value="Unassembled WGS sequence"/>
</dbReference>
<dbReference type="Pfam" id="PF01841">
    <property type="entry name" value="Transglut_core"/>
    <property type="match status" value="1"/>
</dbReference>
<keyword evidence="1" id="KW-0472">Membrane</keyword>
<dbReference type="SUPFAM" id="SSF54001">
    <property type="entry name" value="Cysteine proteinases"/>
    <property type="match status" value="1"/>
</dbReference>
<dbReference type="InterPro" id="IPR038765">
    <property type="entry name" value="Papain-like_cys_pep_sf"/>
</dbReference>
<feature type="transmembrane region" description="Helical" evidence="1">
    <location>
        <begin position="6"/>
        <end position="24"/>
    </location>
</feature>
<dbReference type="PANTHER" id="PTHR38339:SF1">
    <property type="entry name" value="TRANSGLUTAMINASE-LIKE DOMAIN-CONTAINING PROTEIN"/>
    <property type="match status" value="1"/>
</dbReference>
<evidence type="ECO:0000313" key="4">
    <source>
        <dbReference type="Proteomes" id="UP000265926"/>
    </source>
</evidence>
<evidence type="ECO:0000256" key="1">
    <source>
        <dbReference type="SAM" id="Phobius"/>
    </source>
</evidence>
<keyword evidence="1" id="KW-1133">Transmembrane helix</keyword>
<name>A0A399SQM4_9BACT</name>